<sequence length="72" mass="7782">MQEFIDGMADILEIDAAKVTPQLVLADLSWDSLAIISTIALVDDLYDQMLDGQALAYCVTVADVQALIKPKA</sequence>
<dbReference type="Proteomes" id="UP000175989">
    <property type="component" value="Unassembled WGS sequence"/>
</dbReference>
<proteinExistence type="predicted"/>
<name>A0A1E7X804_9BURK</name>
<organism evidence="1 2">
    <name type="scientific">Duganella phyllosphaerae</name>
    <dbReference type="NCBI Taxonomy" id="762836"/>
    <lineage>
        <taxon>Bacteria</taxon>
        <taxon>Pseudomonadati</taxon>
        <taxon>Pseudomonadota</taxon>
        <taxon>Betaproteobacteria</taxon>
        <taxon>Burkholderiales</taxon>
        <taxon>Oxalobacteraceae</taxon>
        <taxon>Telluria group</taxon>
        <taxon>Duganella</taxon>
    </lineage>
</organism>
<dbReference type="AlphaFoldDB" id="A0A1E7X804"/>
<comment type="caution">
    <text evidence="1">The sequence shown here is derived from an EMBL/GenBank/DDBJ whole genome shotgun (WGS) entry which is preliminary data.</text>
</comment>
<dbReference type="RefSeq" id="WP_070245754.1">
    <property type="nucleotide sequence ID" value="NZ_LROM01000006.1"/>
</dbReference>
<evidence type="ECO:0000313" key="1">
    <source>
        <dbReference type="EMBL" id="OFA09220.1"/>
    </source>
</evidence>
<protein>
    <recommendedName>
        <fullName evidence="3">Acyl carrier protein</fullName>
    </recommendedName>
</protein>
<dbReference type="InterPro" id="IPR036736">
    <property type="entry name" value="ACP-like_sf"/>
</dbReference>
<dbReference type="EMBL" id="LROM01000006">
    <property type="protein sequence ID" value="OFA09220.1"/>
    <property type="molecule type" value="Genomic_DNA"/>
</dbReference>
<evidence type="ECO:0008006" key="3">
    <source>
        <dbReference type="Google" id="ProtNLM"/>
    </source>
</evidence>
<keyword evidence="2" id="KW-1185">Reference proteome</keyword>
<evidence type="ECO:0000313" key="2">
    <source>
        <dbReference type="Proteomes" id="UP000175989"/>
    </source>
</evidence>
<reference evidence="2" key="1">
    <citation type="journal article" date="2016" name="Front. Microbiol.">
        <title>Molecular Keys to the Janthinobacterium and Duganella spp. Interaction with the Plant Pathogen Fusarium graminearum.</title>
        <authorList>
            <person name="Haack F.S."/>
            <person name="Poehlein A."/>
            <person name="Kroger C."/>
            <person name="Voigt C.A."/>
            <person name="Piepenbring M."/>
            <person name="Bode H.B."/>
            <person name="Daniel R."/>
            <person name="Schafer W."/>
            <person name="Streit W.R."/>
        </authorList>
    </citation>
    <scope>NUCLEOTIDE SEQUENCE [LARGE SCALE GENOMIC DNA]</scope>
    <source>
        <strain evidence="2">T54</strain>
    </source>
</reference>
<accession>A0A1E7X804</accession>
<gene>
    <name evidence="1" type="ORF">DUPY_00730</name>
</gene>
<dbReference type="OrthoDB" id="8758933at2"/>
<dbReference type="SUPFAM" id="SSF47336">
    <property type="entry name" value="ACP-like"/>
    <property type="match status" value="1"/>
</dbReference>
<dbReference type="Gene3D" id="1.10.1200.10">
    <property type="entry name" value="ACP-like"/>
    <property type="match status" value="1"/>
</dbReference>